<dbReference type="InterPro" id="IPR007472">
    <property type="entry name" value="N-end_Aminoacyl_Trfase_C"/>
</dbReference>
<comment type="function">
    <text evidence="5">Involved in the post-translational conjugation of arginine to the N-terminal aspartate or glutamate of a protein. This arginylation is required for degradation of the protein via the ubiquitin pathway.</text>
</comment>
<comment type="catalytic activity">
    <reaction evidence="5">
        <text>an N-terminal L-alpha-aminoacyl-[protein] + L-arginyl-tRNA(Arg) = an N-terminal L-arginyl-L-aminoacyl-[protein] + tRNA(Arg) + H(+)</text>
        <dbReference type="Rhea" id="RHEA:10208"/>
        <dbReference type="Rhea" id="RHEA-COMP:9658"/>
        <dbReference type="Rhea" id="RHEA-COMP:9673"/>
        <dbReference type="Rhea" id="RHEA-COMP:10636"/>
        <dbReference type="Rhea" id="RHEA-COMP:10638"/>
        <dbReference type="ChEBI" id="CHEBI:15378"/>
        <dbReference type="ChEBI" id="CHEBI:78442"/>
        <dbReference type="ChEBI" id="CHEBI:78513"/>
        <dbReference type="ChEBI" id="CHEBI:78597"/>
        <dbReference type="ChEBI" id="CHEBI:83562"/>
        <dbReference type="EC" id="2.3.2.8"/>
    </reaction>
</comment>
<dbReference type="PANTHER" id="PTHR21367">
    <property type="entry name" value="ARGININE-TRNA-PROTEIN TRANSFERASE 1"/>
    <property type="match status" value="1"/>
</dbReference>
<evidence type="ECO:0000259" key="8">
    <source>
        <dbReference type="Pfam" id="PF04377"/>
    </source>
</evidence>
<organism evidence="9 10">
    <name type="scientific">Lunasporangiospora selenospora</name>
    <dbReference type="NCBI Taxonomy" id="979761"/>
    <lineage>
        <taxon>Eukaryota</taxon>
        <taxon>Fungi</taxon>
        <taxon>Fungi incertae sedis</taxon>
        <taxon>Mucoromycota</taxon>
        <taxon>Mortierellomycotina</taxon>
        <taxon>Mortierellomycetes</taxon>
        <taxon>Mortierellales</taxon>
        <taxon>Mortierellaceae</taxon>
        <taxon>Lunasporangiospora</taxon>
    </lineage>
</organism>
<feature type="region of interest" description="Disordered" evidence="6">
    <location>
        <begin position="90"/>
        <end position="138"/>
    </location>
</feature>
<gene>
    <name evidence="9" type="primary">ATE1</name>
    <name evidence="9" type="ORF">BGW38_006968</name>
</gene>
<evidence type="ECO:0000259" key="7">
    <source>
        <dbReference type="Pfam" id="PF04376"/>
    </source>
</evidence>
<evidence type="ECO:0000256" key="3">
    <source>
        <dbReference type="ARBA" id="ARBA00022786"/>
    </source>
</evidence>
<dbReference type="Proteomes" id="UP000780801">
    <property type="component" value="Unassembled WGS sequence"/>
</dbReference>
<evidence type="ECO:0000256" key="5">
    <source>
        <dbReference type="PIRNR" id="PIRNR037207"/>
    </source>
</evidence>
<comment type="similarity">
    <text evidence="1 5">Belongs to the R-transferase family.</text>
</comment>
<accession>A0A9P6KGQ4</accession>
<feature type="domain" description="N-end aminoacyl transferase N-terminal" evidence="7">
    <location>
        <begin position="31"/>
        <end position="64"/>
    </location>
</feature>
<sequence>MAQTLAHAATATRLKVRVAMACRPSSLPVLSGRYLYKPNLRDSCCPQYTIRMEANEFQASKHQRHIVNRLNHFVQDGEPGIESDIIARQNGSEGGAASTTTTPETTTKETTEAEETTSDATMAGKKQKQRKAKKNAPTDLISRIRSSEYLNWTDIKEWKHRFKVKLEPSSCTDEKYKLYKKYQQAVHHEPDGRVQVSGFQNFLVDTPLTATKEEDWTEEDPGFGSFHQCYYLDEKLIAVSVIDILPECVSAVYFFYDPDYSALSLGKYSAQKEIALAQTLGSKPGYEDLRYYYMGFYIFTCPKMTYKGHFHPSYLLDPETYQWIEFQKCEEIMKGKRYTAFEEPTPVNAIFEKKIQKIMSYKKGGPKPKSVDSDDEDDDWMSVNEDEEDEEDKKDEDEATPSKGGAEETNADHKRADKAMEREMEKTFKEITSQRRPGCLDPKEVTSEELAKVLLLTANYNLCPIMFTDTYKKHPSLHKEINEYVVHVGMELAEELVVYIR</sequence>
<dbReference type="PIRSF" id="PIRSF037207">
    <property type="entry name" value="ATE1_euk"/>
    <property type="match status" value="1"/>
</dbReference>
<keyword evidence="10" id="KW-1185">Reference proteome</keyword>
<proteinExistence type="inferred from homology"/>
<evidence type="ECO:0000256" key="6">
    <source>
        <dbReference type="SAM" id="MobiDB-lite"/>
    </source>
</evidence>
<feature type="compositionally biased region" description="Acidic residues" evidence="6">
    <location>
        <begin position="373"/>
        <end position="399"/>
    </location>
</feature>
<protein>
    <recommendedName>
        <fullName evidence="5">Arginyl-tRNA--protein transferase 1</fullName>
        <shortName evidence="5">Arginyltransferase 1</shortName>
        <shortName evidence="5">R-transferase 1</shortName>
        <ecNumber evidence="5">2.3.2.8</ecNumber>
    </recommendedName>
    <alternativeName>
        <fullName evidence="5">Arginine-tRNA--protein transferase 1</fullName>
    </alternativeName>
</protein>
<keyword evidence="3 5" id="KW-0833">Ubl conjugation pathway</keyword>
<dbReference type="OrthoDB" id="74183at2759"/>
<evidence type="ECO:0000313" key="10">
    <source>
        <dbReference type="Proteomes" id="UP000780801"/>
    </source>
</evidence>
<comment type="caution">
    <text evidence="9">The sequence shown here is derived from an EMBL/GenBank/DDBJ whole genome shotgun (WGS) entry which is preliminary data.</text>
</comment>
<dbReference type="PANTHER" id="PTHR21367:SF1">
    <property type="entry name" value="ARGINYL-TRNA--PROTEIN TRANSFERASE 1"/>
    <property type="match status" value="1"/>
</dbReference>
<feature type="compositionally biased region" description="Low complexity" evidence="6">
    <location>
        <begin position="95"/>
        <end position="105"/>
    </location>
</feature>
<dbReference type="InterPro" id="IPR016181">
    <property type="entry name" value="Acyl_CoA_acyltransferase"/>
</dbReference>
<reference evidence="9" key="1">
    <citation type="journal article" date="2020" name="Fungal Divers.">
        <title>Resolving the Mortierellaceae phylogeny through synthesis of multi-gene phylogenetics and phylogenomics.</title>
        <authorList>
            <person name="Vandepol N."/>
            <person name="Liber J."/>
            <person name="Desiro A."/>
            <person name="Na H."/>
            <person name="Kennedy M."/>
            <person name="Barry K."/>
            <person name="Grigoriev I.V."/>
            <person name="Miller A.N."/>
            <person name="O'Donnell K."/>
            <person name="Stajich J.E."/>
            <person name="Bonito G."/>
        </authorList>
    </citation>
    <scope>NUCLEOTIDE SEQUENCE</scope>
    <source>
        <strain evidence="9">KOD1015</strain>
    </source>
</reference>
<keyword evidence="2 5" id="KW-0808">Transferase</keyword>
<keyword evidence="4 5" id="KW-0012">Acyltransferase</keyword>
<dbReference type="InterPro" id="IPR030700">
    <property type="entry name" value="N-end_Aminoacyl_Trfase"/>
</dbReference>
<dbReference type="EC" id="2.3.2.8" evidence="5"/>
<evidence type="ECO:0000313" key="9">
    <source>
        <dbReference type="EMBL" id="KAF9584288.1"/>
    </source>
</evidence>
<dbReference type="GO" id="GO:0005737">
    <property type="term" value="C:cytoplasm"/>
    <property type="evidence" value="ECO:0007669"/>
    <property type="project" value="TreeGrafter"/>
</dbReference>
<dbReference type="Pfam" id="PF04376">
    <property type="entry name" value="ATE_N"/>
    <property type="match status" value="1"/>
</dbReference>
<feature type="domain" description="N-end rule aminoacyl transferase C-terminal" evidence="8">
    <location>
        <begin position="174"/>
        <end position="317"/>
    </location>
</feature>
<feature type="compositionally biased region" description="Basic residues" evidence="6">
    <location>
        <begin position="125"/>
        <end position="134"/>
    </location>
</feature>
<name>A0A9P6KGQ4_9FUNG</name>
<dbReference type="InterPro" id="IPR017137">
    <property type="entry name" value="Arg-tRNA-P_Trfase_1_euk"/>
</dbReference>
<dbReference type="GO" id="GO:0004057">
    <property type="term" value="F:arginyl-tRNA--protein transferase activity"/>
    <property type="evidence" value="ECO:0007669"/>
    <property type="project" value="UniProtKB-EC"/>
</dbReference>
<dbReference type="InterPro" id="IPR007471">
    <property type="entry name" value="N-end_Aminoacyl_Trfase_N"/>
</dbReference>
<evidence type="ECO:0000256" key="2">
    <source>
        <dbReference type="ARBA" id="ARBA00022679"/>
    </source>
</evidence>
<feature type="region of interest" description="Disordered" evidence="6">
    <location>
        <begin position="362"/>
        <end position="415"/>
    </location>
</feature>
<evidence type="ECO:0000256" key="4">
    <source>
        <dbReference type="ARBA" id="ARBA00023315"/>
    </source>
</evidence>
<dbReference type="AlphaFoldDB" id="A0A9P6KGQ4"/>
<dbReference type="Pfam" id="PF04377">
    <property type="entry name" value="ATE_C"/>
    <property type="match status" value="1"/>
</dbReference>
<evidence type="ECO:0000256" key="1">
    <source>
        <dbReference type="ARBA" id="ARBA00009991"/>
    </source>
</evidence>
<dbReference type="SUPFAM" id="SSF55729">
    <property type="entry name" value="Acyl-CoA N-acyltransferases (Nat)"/>
    <property type="match status" value="1"/>
</dbReference>
<dbReference type="EMBL" id="JAABOA010000452">
    <property type="protein sequence ID" value="KAF9584288.1"/>
    <property type="molecule type" value="Genomic_DNA"/>
</dbReference>